<reference evidence="2 3" key="1">
    <citation type="submission" date="2018-03" db="EMBL/GenBank/DDBJ databases">
        <authorList>
            <person name="Guldener U."/>
        </authorList>
    </citation>
    <scope>NUCLEOTIDE SEQUENCE [LARGE SCALE GENOMIC DNA]</scope>
    <source>
        <strain evidence="2 3">NBRC100155</strain>
    </source>
</reference>
<protein>
    <recommendedName>
        <fullName evidence="4">Effector family protein Eff1</fullName>
    </recommendedName>
</protein>
<dbReference type="EMBL" id="OOIN01000016">
    <property type="protein sequence ID" value="SPO26923.1"/>
    <property type="molecule type" value="Genomic_DNA"/>
</dbReference>
<sequence length="175" mass="19711">MAVILDALCLALVAFSTLAAAVLQPELTGSQTPHYESSLNFLRNRYTVPQDYPHLEAYSHILSGHPDGEAKAWELAGTENNGPVDYTMDGSERNIFATTRISGNSQLGRMWNLNSRDELSDVYAFWHIRKGKHKLLRLDKWPSLPAAQSPPQTVTLQSLLEKVDQSRLRSFINRF</sequence>
<keyword evidence="1" id="KW-0732">Signal</keyword>
<evidence type="ECO:0000313" key="3">
    <source>
        <dbReference type="Proteomes" id="UP000324022"/>
    </source>
</evidence>
<evidence type="ECO:0000256" key="1">
    <source>
        <dbReference type="SAM" id="SignalP"/>
    </source>
</evidence>
<name>A0A5C3E860_9BASI</name>
<gene>
    <name evidence="2" type="ORF">UTRI_10672</name>
</gene>
<keyword evidence="3" id="KW-1185">Reference proteome</keyword>
<feature type="signal peptide" evidence="1">
    <location>
        <begin position="1"/>
        <end position="21"/>
    </location>
</feature>
<dbReference type="AlphaFoldDB" id="A0A5C3E860"/>
<accession>A0A5C3E860</accession>
<organism evidence="2 3">
    <name type="scientific">Ustilago trichophora</name>
    <dbReference type="NCBI Taxonomy" id="86804"/>
    <lineage>
        <taxon>Eukaryota</taxon>
        <taxon>Fungi</taxon>
        <taxon>Dikarya</taxon>
        <taxon>Basidiomycota</taxon>
        <taxon>Ustilaginomycotina</taxon>
        <taxon>Ustilaginomycetes</taxon>
        <taxon>Ustilaginales</taxon>
        <taxon>Ustilaginaceae</taxon>
        <taxon>Ustilago</taxon>
    </lineage>
</organism>
<dbReference type="Proteomes" id="UP000324022">
    <property type="component" value="Unassembled WGS sequence"/>
</dbReference>
<feature type="chain" id="PRO_5023041647" description="Effector family protein Eff1" evidence="1">
    <location>
        <begin position="22"/>
        <end position="175"/>
    </location>
</feature>
<evidence type="ECO:0000313" key="2">
    <source>
        <dbReference type="EMBL" id="SPO26923.1"/>
    </source>
</evidence>
<dbReference type="OrthoDB" id="2542148at2759"/>
<evidence type="ECO:0008006" key="4">
    <source>
        <dbReference type="Google" id="ProtNLM"/>
    </source>
</evidence>
<proteinExistence type="predicted"/>